<evidence type="ECO:0000313" key="5">
    <source>
        <dbReference type="Proteomes" id="UP001341281"/>
    </source>
</evidence>
<evidence type="ECO:0000256" key="2">
    <source>
        <dbReference type="ARBA" id="ARBA00022946"/>
    </source>
</evidence>
<dbReference type="FunFam" id="1.25.40.10:FF:000196">
    <property type="entry name" value="Pentatricopeptide repeat-containing protein At4g14850"/>
    <property type="match status" value="1"/>
</dbReference>
<evidence type="ECO:0000256" key="1">
    <source>
        <dbReference type="ARBA" id="ARBA00022737"/>
    </source>
</evidence>
<protein>
    <recommendedName>
        <fullName evidence="6">Pentatricopeptide repeat-containing protein</fullName>
    </recommendedName>
</protein>
<dbReference type="InterPro" id="IPR011990">
    <property type="entry name" value="TPR-like_helical_dom_sf"/>
</dbReference>
<dbReference type="PANTHER" id="PTHR47926">
    <property type="entry name" value="PENTATRICOPEPTIDE REPEAT-CONTAINING PROTEIN"/>
    <property type="match status" value="1"/>
</dbReference>
<sequence>MPMPFHPLATHPHPAVAAFPCAGFSFLAAAHPLLARAVHGLSLRRALPLSAFLSNTLLAFYFCDRASPAAALRLFDEMPRRTPSSWYTAVSGCVRCGLDSTAFALLRDMRGRGVPLSGFALASLITACERCRGWEEGGAAIHALTLLHLYGSCGLVSDAWIERRFLDGDHGGVVIERDEVAGLQVAAHVMVSGLQRHVSVANSLITMFGNLRRAQDAERLFDRMEERDRISWNAMISMYSHEGVCGKCFMLLSDMRRAGVRPDVMTLCSLVPVCASSDHVAQGSGVHSLCIRSDMRRGGVRPDVTTLCSLVSVCASSDHVALGI</sequence>
<evidence type="ECO:0008006" key="6">
    <source>
        <dbReference type="Google" id="ProtNLM"/>
    </source>
</evidence>
<dbReference type="Pfam" id="PF01535">
    <property type="entry name" value="PPR"/>
    <property type="match status" value="2"/>
</dbReference>
<keyword evidence="5" id="KW-1185">Reference proteome</keyword>
<dbReference type="Gene3D" id="1.25.40.10">
    <property type="entry name" value="Tetratricopeptide repeat domain"/>
    <property type="match status" value="2"/>
</dbReference>
<organism evidence="4 5">
    <name type="scientific">Paspalum notatum var. saurae</name>
    <dbReference type="NCBI Taxonomy" id="547442"/>
    <lineage>
        <taxon>Eukaryota</taxon>
        <taxon>Viridiplantae</taxon>
        <taxon>Streptophyta</taxon>
        <taxon>Embryophyta</taxon>
        <taxon>Tracheophyta</taxon>
        <taxon>Spermatophyta</taxon>
        <taxon>Magnoliopsida</taxon>
        <taxon>Liliopsida</taxon>
        <taxon>Poales</taxon>
        <taxon>Poaceae</taxon>
        <taxon>PACMAD clade</taxon>
        <taxon>Panicoideae</taxon>
        <taxon>Andropogonodae</taxon>
        <taxon>Paspaleae</taxon>
        <taxon>Paspalinae</taxon>
        <taxon>Paspalum</taxon>
    </lineage>
</organism>
<evidence type="ECO:0000313" key="4">
    <source>
        <dbReference type="EMBL" id="WVZ49519.1"/>
    </source>
</evidence>
<dbReference type="NCBIfam" id="TIGR00756">
    <property type="entry name" value="PPR"/>
    <property type="match status" value="2"/>
</dbReference>
<dbReference type="PANTHER" id="PTHR47926:SF533">
    <property type="entry name" value="DYW DOMAIN-CONTAINING PROTEIN"/>
    <property type="match status" value="1"/>
</dbReference>
<dbReference type="AlphaFoldDB" id="A0AAQ3PN94"/>
<feature type="repeat" description="PPR" evidence="3">
    <location>
        <begin position="82"/>
        <end position="116"/>
    </location>
</feature>
<keyword evidence="2" id="KW-0809">Transit peptide</keyword>
<reference evidence="4 5" key="1">
    <citation type="submission" date="2024-02" db="EMBL/GenBank/DDBJ databases">
        <title>High-quality chromosome-scale genome assembly of Pensacola bahiagrass (Paspalum notatum Flugge var. saurae).</title>
        <authorList>
            <person name="Vega J.M."/>
            <person name="Podio M."/>
            <person name="Orjuela J."/>
            <person name="Siena L.A."/>
            <person name="Pessino S.C."/>
            <person name="Combes M.C."/>
            <person name="Mariac C."/>
            <person name="Albertini E."/>
            <person name="Pupilli F."/>
            <person name="Ortiz J.P.A."/>
            <person name="Leblanc O."/>
        </authorList>
    </citation>
    <scope>NUCLEOTIDE SEQUENCE [LARGE SCALE GENOMIC DNA]</scope>
    <source>
        <strain evidence="4">R1</strain>
        <tissue evidence="4">Leaf</tissue>
    </source>
</reference>
<keyword evidence="1" id="KW-0677">Repeat</keyword>
<gene>
    <name evidence="4" type="ORF">U9M48_000868</name>
</gene>
<name>A0AAQ3PN94_PASNO</name>
<dbReference type="PROSITE" id="PS51375">
    <property type="entry name" value="PPR"/>
    <property type="match status" value="2"/>
</dbReference>
<dbReference type="Proteomes" id="UP001341281">
    <property type="component" value="Chromosome 01"/>
</dbReference>
<evidence type="ECO:0000256" key="3">
    <source>
        <dbReference type="PROSITE-ProRule" id="PRU00708"/>
    </source>
</evidence>
<feature type="repeat" description="PPR" evidence="3">
    <location>
        <begin position="228"/>
        <end position="262"/>
    </location>
</feature>
<dbReference type="GO" id="GO:0003723">
    <property type="term" value="F:RNA binding"/>
    <property type="evidence" value="ECO:0007669"/>
    <property type="project" value="InterPro"/>
</dbReference>
<dbReference type="InterPro" id="IPR046960">
    <property type="entry name" value="PPR_At4g14850-like_plant"/>
</dbReference>
<proteinExistence type="predicted"/>
<dbReference type="Pfam" id="PF13041">
    <property type="entry name" value="PPR_2"/>
    <property type="match status" value="1"/>
</dbReference>
<dbReference type="InterPro" id="IPR002885">
    <property type="entry name" value="PPR_rpt"/>
</dbReference>
<dbReference type="EMBL" id="CP144745">
    <property type="protein sequence ID" value="WVZ49519.1"/>
    <property type="molecule type" value="Genomic_DNA"/>
</dbReference>
<dbReference type="GO" id="GO:0009451">
    <property type="term" value="P:RNA modification"/>
    <property type="evidence" value="ECO:0007669"/>
    <property type="project" value="InterPro"/>
</dbReference>
<accession>A0AAQ3PN94</accession>